<evidence type="ECO:0000313" key="4">
    <source>
        <dbReference type="Proteomes" id="UP000266841"/>
    </source>
</evidence>
<evidence type="ECO:0008006" key="5">
    <source>
        <dbReference type="Google" id="ProtNLM"/>
    </source>
</evidence>
<protein>
    <recommendedName>
        <fullName evidence="5">RxLR effector protein</fullName>
    </recommendedName>
</protein>
<organism evidence="3 4">
    <name type="scientific">Thalassiosira oceanica</name>
    <name type="common">Marine diatom</name>
    <dbReference type="NCBI Taxonomy" id="159749"/>
    <lineage>
        <taxon>Eukaryota</taxon>
        <taxon>Sar</taxon>
        <taxon>Stramenopiles</taxon>
        <taxon>Ochrophyta</taxon>
        <taxon>Bacillariophyta</taxon>
        <taxon>Coscinodiscophyceae</taxon>
        <taxon>Thalassiosirophycidae</taxon>
        <taxon>Thalassiosirales</taxon>
        <taxon>Thalassiosiraceae</taxon>
        <taxon>Thalassiosira</taxon>
    </lineage>
</organism>
<keyword evidence="4" id="KW-1185">Reference proteome</keyword>
<evidence type="ECO:0000256" key="2">
    <source>
        <dbReference type="SAM" id="SignalP"/>
    </source>
</evidence>
<proteinExistence type="predicted"/>
<dbReference type="Proteomes" id="UP000266841">
    <property type="component" value="Unassembled WGS sequence"/>
</dbReference>
<evidence type="ECO:0000313" key="3">
    <source>
        <dbReference type="EMBL" id="EJK72700.1"/>
    </source>
</evidence>
<feature type="chain" id="PRO_5003841609" description="RxLR effector protein" evidence="2">
    <location>
        <begin position="22"/>
        <end position="112"/>
    </location>
</feature>
<comment type="caution">
    <text evidence="3">The sequence shown here is derived from an EMBL/GenBank/DDBJ whole genome shotgun (WGS) entry which is preliminary data.</text>
</comment>
<accession>K0T508</accession>
<feature type="signal peptide" evidence="2">
    <location>
        <begin position="1"/>
        <end position="21"/>
    </location>
</feature>
<name>K0T508_THAOC</name>
<evidence type="ECO:0000256" key="1">
    <source>
        <dbReference type="SAM" id="MobiDB-lite"/>
    </source>
</evidence>
<feature type="region of interest" description="Disordered" evidence="1">
    <location>
        <begin position="92"/>
        <end position="112"/>
    </location>
</feature>
<dbReference type="AlphaFoldDB" id="K0T508"/>
<reference evidence="3 4" key="1">
    <citation type="journal article" date="2012" name="Genome Biol.">
        <title>Genome and low-iron response of an oceanic diatom adapted to chronic iron limitation.</title>
        <authorList>
            <person name="Lommer M."/>
            <person name="Specht M."/>
            <person name="Roy A.S."/>
            <person name="Kraemer L."/>
            <person name="Andreson R."/>
            <person name="Gutowska M.A."/>
            <person name="Wolf J."/>
            <person name="Bergner S.V."/>
            <person name="Schilhabel M.B."/>
            <person name="Klostermeier U.C."/>
            <person name="Beiko R.G."/>
            <person name="Rosenstiel P."/>
            <person name="Hippler M."/>
            <person name="Laroche J."/>
        </authorList>
    </citation>
    <scope>NUCLEOTIDE SEQUENCE [LARGE SCALE GENOMIC DNA]</scope>
    <source>
        <strain evidence="3 4">CCMP1005</strain>
    </source>
</reference>
<dbReference type="EMBL" id="AGNL01005445">
    <property type="protein sequence ID" value="EJK72700.1"/>
    <property type="molecule type" value="Genomic_DNA"/>
</dbReference>
<sequence>MKTSRATIQAAACLFTATAMATGMINEKQANEGIQEAAIFREHVKDLREKTNAELRSKFAPSAKNSTHYKSTALAEIISKSPHVINSTVLAEKESDSGEVEHDGFIKDRDRW</sequence>
<keyword evidence="2" id="KW-0732">Signal</keyword>
<gene>
    <name evidence="3" type="ORF">THAOC_05740</name>
</gene>